<sequence length="303" mass="33802">MDLTKKAIFISGCDSGFGYSLALHCANNLGLLVIAGCYVPGGDESGWKSLESSTKGNLKLVHLDVTKSRSIEEAVKATKAFLHSQEARLWCVVNNAAVLVFGQAEWQPMDMIRHQFEVNTFGAFALAKAFLPMLRESEGRIINMISYCTDCPMPTLTVYTASKAALKSLSIGLREELITIGAKVDVILFNPGDHPFETPLCSGQGANYEVMEKEVEHISDSRLFKDHFLRCREKFAGLFPKPELKPLDNVGLYHSFEAMISSRHPDFEYVNSDLITQGFFGLIKKLPTHWADKMRISMMKLPK</sequence>
<dbReference type="STRING" id="6832.A0A553NSY6"/>
<dbReference type="PROSITE" id="PS00061">
    <property type="entry name" value="ADH_SHORT"/>
    <property type="match status" value="1"/>
</dbReference>
<dbReference type="InterPro" id="IPR002347">
    <property type="entry name" value="SDR_fam"/>
</dbReference>
<dbReference type="Gene3D" id="3.40.50.720">
    <property type="entry name" value="NAD(P)-binding Rossmann-like Domain"/>
    <property type="match status" value="1"/>
</dbReference>
<evidence type="ECO:0000313" key="3">
    <source>
        <dbReference type="EMBL" id="TRY68523.1"/>
    </source>
</evidence>
<keyword evidence="4" id="KW-1185">Reference proteome</keyword>
<dbReference type="SUPFAM" id="SSF51735">
    <property type="entry name" value="NAD(P)-binding Rossmann-fold domains"/>
    <property type="match status" value="1"/>
</dbReference>
<dbReference type="PRINTS" id="PR00081">
    <property type="entry name" value="GDHRDH"/>
</dbReference>
<dbReference type="Pfam" id="PF00106">
    <property type="entry name" value="adh_short"/>
    <property type="match status" value="1"/>
</dbReference>
<dbReference type="EMBL" id="VCGU01000010">
    <property type="protein sequence ID" value="TRY68523.1"/>
    <property type="molecule type" value="Genomic_DNA"/>
</dbReference>
<evidence type="ECO:0000256" key="2">
    <source>
        <dbReference type="RuleBase" id="RU000363"/>
    </source>
</evidence>
<evidence type="ECO:0000256" key="1">
    <source>
        <dbReference type="ARBA" id="ARBA00023002"/>
    </source>
</evidence>
<dbReference type="GO" id="GO:0016491">
    <property type="term" value="F:oxidoreductase activity"/>
    <property type="evidence" value="ECO:0007669"/>
    <property type="project" value="UniProtKB-KW"/>
</dbReference>
<evidence type="ECO:0000313" key="4">
    <source>
        <dbReference type="Proteomes" id="UP000318571"/>
    </source>
</evidence>
<dbReference type="OMA" id="SCCHNLK"/>
<comment type="similarity">
    <text evidence="2">Belongs to the short-chain dehydrogenases/reductases (SDR) family.</text>
</comment>
<dbReference type="AlphaFoldDB" id="A0A553NSY6"/>
<reference evidence="3 4" key="1">
    <citation type="journal article" date="2018" name="Nat. Ecol. Evol.">
        <title>Genomic signatures of mitonuclear coevolution across populations of Tigriopus californicus.</title>
        <authorList>
            <person name="Barreto F.S."/>
            <person name="Watson E.T."/>
            <person name="Lima T.G."/>
            <person name="Willett C.S."/>
            <person name="Edmands S."/>
            <person name="Li W."/>
            <person name="Burton R.S."/>
        </authorList>
    </citation>
    <scope>NUCLEOTIDE SEQUENCE [LARGE SCALE GENOMIC DNA]</scope>
    <source>
        <strain evidence="3 4">San Diego</strain>
    </source>
</reference>
<gene>
    <name evidence="3" type="ORF">TCAL_09392</name>
</gene>
<dbReference type="GO" id="GO:0008202">
    <property type="term" value="P:steroid metabolic process"/>
    <property type="evidence" value="ECO:0007669"/>
    <property type="project" value="TreeGrafter"/>
</dbReference>
<keyword evidence="1" id="KW-0560">Oxidoreductase</keyword>
<comment type="caution">
    <text evidence="3">The sequence shown here is derived from an EMBL/GenBank/DDBJ whole genome shotgun (WGS) entry which is preliminary data.</text>
</comment>
<dbReference type="PRINTS" id="PR00080">
    <property type="entry name" value="SDRFAMILY"/>
</dbReference>
<organism evidence="3 4">
    <name type="scientific">Tigriopus californicus</name>
    <name type="common">Marine copepod</name>
    <dbReference type="NCBI Taxonomy" id="6832"/>
    <lineage>
        <taxon>Eukaryota</taxon>
        <taxon>Metazoa</taxon>
        <taxon>Ecdysozoa</taxon>
        <taxon>Arthropoda</taxon>
        <taxon>Crustacea</taxon>
        <taxon>Multicrustacea</taxon>
        <taxon>Hexanauplia</taxon>
        <taxon>Copepoda</taxon>
        <taxon>Harpacticoida</taxon>
        <taxon>Harpacticidae</taxon>
        <taxon>Tigriopus</taxon>
    </lineage>
</organism>
<dbReference type="InterPro" id="IPR036291">
    <property type="entry name" value="NAD(P)-bd_dom_sf"/>
</dbReference>
<dbReference type="InterPro" id="IPR020904">
    <property type="entry name" value="Sc_DH/Rdtase_CS"/>
</dbReference>
<name>A0A553NSY6_TIGCA</name>
<dbReference type="PANTHER" id="PTHR43313">
    <property type="entry name" value="SHORT-CHAIN DEHYDROGENASE/REDUCTASE FAMILY 9C"/>
    <property type="match status" value="1"/>
</dbReference>
<proteinExistence type="inferred from homology"/>
<accession>A0A553NSY6</accession>
<dbReference type="Proteomes" id="UP000318571">
    <property type="component" value="Chromosome 1"/>
</dbReference>
<protein>
    <submittedName>
        <fullName evidence="3">Uncharacterized protein</fullName>
    </submittedName>
</protein>
<dbReference type="PANTHER" id="PTHR43313:SF36">
    <property type="entry name" value="D-BETA-HYDROXYBUTYRATE DEHYDROGENASE, MITOCHONDRIAL"/>
    <property type="match status" value="1"/>
</dbReference>